<dbReference type="AlphaFoldDB" id="A0A381QTJ6"/>
<dbReference type="Pfam" id="PF04552">
    <property type="entry name" value="Sigma54_DBD"/>
    <property type="match status" value="1"/>
</dbReference>
<gene>
    <name evidence="2" type="ORF">METZ01_LOCUS35138</name>
</gene>
<evidence type="ECO:0000313" key="2">
    <source>
        <dbReference type="EMBL" id="SUZ82284.1"/>
    </source>
</evidence>
<name>A0A381QTJ6_9ZZZZ</name>
<sequence>VRDVKLALKTIIDNEDKNNPLSDDDLMEALKHSGYSIARRTVTKYRDKLNLPNARLRRKI</sequence>
<dbReference type="Gene3D" id="1.10.10.60">
    <property type="entry name" value="Homeodomain-like"/>
    <property type="match status" value="1"/>
</dbReference>
<dbReference type="PROSITE" id="PS50044">
    <property type="entry name" value="SIGMA54_3"/>
    <property type="match status" value="1"/>
</dbReference>
<feature type="domain" description="RNA polymerase sigma factor 54 DNA-binding" evidence="1">
    <location>
        <begin position="4"/>
        <end position="59"/>
    </location>
</feature>
<dbReference type="InterPro" id="IPR007634">
    <property type="entry name" value="RNA_pol_sigma_54_DNA-bd"/>
</dbReference>
<dbReference type="EMBL" id="UINC01001500">
    <property type="protein sequence ID" value="SUZ82284.1"/>
    <property type="molecule type" value="Genomic_DNA"/>
</dbReference>
<evidence type="ECO:0000259" key="1">
    <source>
        <dbReference type="Pfam" id="PF04552"/>
    </source>
</evidence>
<dbReference type="InterPro" id="IPR000394">
    <property type="entry name" value="RNA_pol_sigma_54"/>
</dbReference>
<proteinExistence type="predicted"/>
<accession>A0A381QTJ6</accession>
<feature type="non-terminal residue" evidence="2">
    <location>
        <position position="1"/>
    </location>
</feature>
<reference evidence="2" key="1">
    <citation type="submission" date="2018-05" db="EMBL/GenBank/DDBJ databases">
        <authorList>
            <person name="Lanie J.A."/>
            <person name="Ng W.-L."/>
            <person name="Kazmierczak K.M."/>
            <person name="Andrzejewski T.M."/>
            <person name="Davidsen T.M."/>
            <person name="Wayne K.J."/>
            <person name="Tettelin H."/>
            <person name="Glass J.I."/>
            <person name="Rusch D."/>
            <person name="Podicherti R."/>
            <person name="Tsui H.-C.T."/>
            <person name="Winkler M.E."/>
        </authorList>
    </citation>
    <scope>NUCLEOTIDE SEQUENCE</scope>
</reference>
<dbReference type="GO" id="GO:0001216">
    <property type="term" value="F:DNA-binding transcription activator activity"/>
    <property type="evidence" value="ECO:0007669"/>
    <property type="project" value="InterPro"/>
</dbReference>
<organism evidence="2">
    <name type="scientific">marine metagenome</name>
    <dbReference type="NCBI Taxonomy" id="408172"/>
    <lineage>
        <taxon>unclassified sequences</taxon>
        <taxon>metagenomes</taxon>
        <taxon>ecological metagenomes</taxon>
    </lineage>
</organism>
<protein>
    <recommendedName>
        <fullName evidence="1">RNA polymerase sigma factor 54 DNA-binding domain-containing protein</fullName>
    </recommendedName>
</protein>
<dbReference type="PANTHER" id="PTHR32248">
    <property type="entry name" value="RNA POLYMERASE SIGMA-54 FACTOR"/>
    <property type="match status" value="1"/>
</dbReference>
<dbReference type="GO" id="GO:0016987">
    <property type="term" value="F:sigma factor activity"/>
    <property type="evidence" value="ECO:0007669"/>
    <property type="project" value="InterPro"/>
</dbReference>
<dbReference type="PROSITE" id="PS00718">
    <property type="entry name" value="SIGMA54_2"/>
    <property type="match status" value="1"/>
</dbReference>
<dbReference type="PANTHER" id="PTHR32248:SF4">
    <property type="entry name" value="RNA POLYMERASE SIGMA-54 FACTOR"/>
    <property type="match status" value="1"/>
</dbReference>